<evidence type="ECO:0000256" key="2">
    <source>
        <dbReference type="ARBA" id="ARBA00022723"/>
    </source>
</evidence>
<comment type="cofactor">
    <cofactor evidence="6">
        <name>Mg(2+)</name>
        <dbReference type="ChEBI" id="CHEBI:18420"/>
    </cofactor>
    <cofactor evidence="6">
        <name>Mn(2+)</name>
        <dbReference type="ChEBI" id="CHEBI:29035"/>
    </cofactor>
</comment>
<sequence>MPLSSLPAPGAHALSLALLQALWTRGVREFVLAPGSRSAPLALALHRADAVGDVRLHVRVDERSAGFLALGLAKGSRRPVAVVTTSGTAVGNLLPAVMEAHHTGVPLVVVSADRPERLRGTGANQTTVQAGIFGPFAACHDLASDVSPESLAAAAGSACVATGPTQLNLQLDGDLMPQDPDPSTWWSRPDAASEPTVAGAPLVGAGVHGGPVVLSRGPRTVVVAGDGAGPAARLLAEAGDWPLLAEPTSGARIGRQAIRTYRLLLGGPLREEVERVVVVGHPTLSRPISGLISDPALEILAVRDRSGTATDPGRVAQVLDEVPTLEDSPTATSGTGRSDWFERWRAADEALSARIDSYVAERPASPLALARVVAEAVTGHTTLLLGSSNVVRDLDVIAPPWPPHEHRFVVGNRGLAGIDGTVSTAIGLALGRAGASRTIAYLGDLTFLHDTNGLLIGPEEPRPDVTFVVLNDDGGAIFAGLEQGGVPYAPAFERVFGTPHGTDLAALCRAHGIEHETITEPERLATALRSEPSGIRLIEVPVSRADRRAEGEHLRELAQLT</sequence>
<evidence type="ECO:0000256" key="3">
    <source>
        <dbReference type="ARBA" id="ARBA00022842"/>
    </source>
</evidence>
<dbReference type="RefSeq" id="WP_272461049.1">
    <property type="nucleotide sequence ID" value="NZ_JAPFQL010000011.1"/>
</dbReference>
<dbReference type="HAMAP" id="MF_01659">
    <property type="entry name" value="MenD"/>
    <property type="match status" value="1"/>
</dbReference>
<dbReference type="InterPro" id="IPR012001">
    <property type="entry name" value="Thiamin_PyroP_enz_TPP-bd_dom"/>
</dbReference>
<comment type="caution">
    <text evidence="9">The sequence shown here is derived from an EMBL/GenBank/DDBJ whole genome shotgun (WGS) entry which is preliminary data.</text>
</comment>
<keyword evidence="6" id="KW-0474">Menaquinone biosynthesis</keyword>
<evidence type="ECO:0000256" key="1">
    <source>
        <dbReference type="ARBA" id="ARBA00022679"/>
    </source>
</evidence>
<comment type="function">
    <text evidence="6">Catalyzes the thiamine diphosphate-dependent decarboxylation of 2-oxoglutarate and the subsequent addition of the resulting succinic semialdehyde-thiamine pyrophosphate anion to isochorismate to yield 2-succinyl-5-enolpyruvyl-6-hydroxy-3-cyclohexene-1-carboxylate (SEPHCHC).</text>
</comment>
<feature type="domain" description="Thiamine pyrophosphate enzyme N-terminal TPP-binding" evidence="8">
    <location>
        <begin position="17"/>
        <end position="127"/>
    </location>
</feature>
<dbReference type="PANTHER" id="PTHR42916">
    <property type="entry name" value="2-SUCCINYL-5-ENOLPYRUVYL-6-HYDROXY-3-CYCLOHEXENE-1-CARBOXYLATE SYNTHASE"/>
    <property type="match status" value="1"/>
</dbReference>
<evidence type="ECO:0000256" key="6">
    <source>
        <dbReference type="HAMAP-Rule" id="MF_01659"/>
    </source>
</evidence>
<keyword evidence="2 6" id="KW-0479">Metal-binding</keyword>
<dbReference type="CDD" id="cd02009">
    <property type="entry name" value="TPP_SHCHC_synthase"/>
    <property type="match status" value="1"/>
</dbReference>
<dbReference type="InterPro" id="IPR029061">
    <property type="entry name" value="THDP-binding"/>
</dbReference>
<reference evidence="9 10" key="1">
    <citation type="submission" date="2022-11" db="EMBL/GenBank/DDBJ databases">
        <title>Anaerobic phenanthrene biodegradation by a DNRA strain PheN6.</title>
        <authorList>
            <person name="Zhang Z."/>
        </authorList>
    </citation>
    <scope>NUCLEOTIDE SEQUENCE [LARGE SCALE GENOMIC DNA]</scope>
    <source>
        <strain evidence="9 10">PheN6</strain>
    </source>
</reference>
<dbReference type="Pfam" id="PF02776">
    <property type="entry name" value="TPP_enzyme_N"/>
    <property type="match status" value="1"/>
</dbReference>
<dbReference type="GO" id="GO:0070204">
    <property type="term" value="F:2-succinyl-5-enolpyruvyl-6-hydroxy-3-cyclohexene-1-carboxylic-acid synthase activity"/>
    <property type="evidence" value="ECO:0007669"/>
    <property type="project" value="UniProtKB-EC"/>
</dbReference>
<feature type="domain" description="Thiamine pyrophosphate enzyme TPP-binding" evidence="7">
    <location>
        <begin position="410"/>
        <end position="530"/>
    </location>
</feature>
<evidence type="ECO:0000256" key="4">
    <source>
        <dbReference type="ARBA" id="ARBA00023052"/>
    </source>
</evidence>
<evidence type="ECO:0000313" key="9">
    <source>
        <dbReference type="EMBL" id="MDC5696473.1"/>
    </source>
</evidence>
<dbReference type="NCBIfam" id="TIGR00173">
    <property type="entry name" value="menD"/>
    <property type="match status" value="1"/>
</dbReference>
<evidence type="ECO:0000259" key="8">
    <source>
        <dbReference type="Pfam" id="PF02776"/>
    </source>
</evidence>
<comment type="cofactor">
    <cofactor evidence="6">
        <name>thiamine diphosphate</name>
        <dbReference type="ChEBI" id="CHEBI:58937"/>
    </cofactor>
    <text evidence="6">Binds 1 thiamine pyrophosphate per subunit.</text>
</comment>
<dbReference type="InterPro" id="IPR004433">
    <property type="entry name" value="MenaQ_synth_MenD"/>
</dbReference>
<comment type="pathway">
    <text evidence="6">Quinol/quinone metabolism; menaquinone biosynthesis.</text>
</comment>
<keyword evidence="10" id="KW-1185">Reference proteome</keyword>
<dbReference type="EMBL" id="JAPFQL010000011">
    <property type="protein sequence ID" value="MDC5696473.1"/>
    <property type="molecule type" value="Genomic_DNA"/>
</dbReference>
<proteinExistence type="inferred from homology"/>
<organism evidence="9 10">
    <name type="scientific">Intrasporangium calvum</name>
    <dbReference type="NCBI Taxonomy" id="53358"/>
    <lineage>
        <taxon>Bacteria</taxon>
        <taxon>Bacillati</taxon>
        <taxon>Actinomycetota</taxon>
        <taxon>Actinomycetes</taxon>
        <taxon>Micrococcales</taxon>
        <taxon>Intrasporangiaceae</taxon>
        <taxon>Intrasporangium</taxon>
    </lineage>
</organism>
<dbReference type="Gene3D" id="3.40.50.1220">
    <property type="entry name" value="TPP-binding domain"/>
    <property type="match status" value="1"/>
</dbReference>
<evidence type="ECO:0000313" key="10">
    <source>
        <dbReference type="Proteomes" id="UP001150259"/>
    </source>
</evidence>
<comment type="similarity">
    <text evidence="6">Belongs to the TPP enzyme family. MenD subfamily.</text>
</comment>
<dbReference type="Proteomes" id="UP001150259">
    <property type="component" value="Unassembled WGS sequence"/>
</dbReference>
<dbReference type="Gene3D" id="3.40.50.970">
    <property type="match status" value="2"/>
</dbReference>
<protein>
    <recommendedName>
        <fullName evidence="6">2-succinyl-5-enolpyruvyl-6-hydroxy-3-cyclohexene-1-carboxylate synthase</fullName>
        <shortName evidence="6">SEPHCHC synthase</shortName>
        <ecNumber evidence="6">2.2.1.9</ecNumber>
    </recommendedName>
    <alternativeName>
        <fullName evidence="6">Menaquinone biosynthesis protein MenD</fullName>
    </alternativeName>
</protein>
<evidence type="ECO:0000259" key="7">
    <source>
        <dbReference type="Pfam" id="PF02775"/>
    </source>
</evidence>
<keyword evidence="5 6" id="KW-0464">Manganese</keyword>
<accession>A0ABT5GDZ9</accession>
<gene>
    <name evidence="6 9" type="primary">menD</name>
    <name evidence="9" type="ORF">OO014_04325</name>
</gene>
<dbReference type="Pfam" id="PF02775">
    <property type="entry name" value="TPP_enzyme_C"/>
    <property type="match status" value="1"/>
</dbReference>
<comment type="pathway">
    <text evidence="6">Quinol/quinone metabolism; 1,4-dihydroxy-2-naphthoate biosynthesis; 1,4-dihydroxy-2-naphthoate from chorismate: step 2/7.</text>
</comment>
<dbReference type="CDD" id="cd07037">
    <property type="entry name" value="TPP_PYR_MenD"/>
    <property type="match status" value="1"/>
</dbReference>
<comment type="catalytic activity">
    <reaction evidence="6">
        <text>isochorismate + 2-oxoglutarate + H(+) = 5-enolpyruvoyl-6-hydroxy-2-succinyl-cyclohex-3-ene-1-carboxylate + CO2</text>
        <dbReference type="Rhea" id="RHEA:25593"/>
        <dbReference type="ChEBI" id="CHEBI:15378"/>
        <dbReference type="ChEBI" id="CHEBI:16526"/>
        <dbReference type="ChEBI" id="CHEBI:16810"/>
        <dbReference type="ChEBI" id="CHEBI:29780"/>
        <dbReference type="ChEBI" id="CHEBI:58818"/>
        <dbReference type="EC" id="2.2.1.9"/>
    </reaction>
</comment>
<comment type="subunit">
    <text evidence="6">Homodimer.</text>
</comment>
<dbReference type="SUPFAM" id="SSF52518">
    <property type="entry name" value="Thiamin diphosphate-binding fold (THDP-binding)"/>
    <property type="match status" value="2"/>
</dbReference>
<dbReference type="EC" id="2.2.1.9" evidence="6"/>
<dbReference type="InterPro" id="IPR011766">
    <property type="entry name" value="TPP_enzyme_TPP-bd"/>
</dbReference>
<name>A0ABT5GDZ9_9MICO</name>
<evidence type="ECO:0000256" key="5">
    <source>
        <dbReference type="ARBA" id="ARBA00023211"/>
    </source>
</evidence>
<keyword evidence="1 6" id="KW-0808">Transferase</keyword>
<dbReference type="PIRSF" id="PIRSF004983">
    <property type="entry name" value="MenD"/>
    <property type="match status" value="1"/>
</dbReference>
<dbReference type="PANTHER" id="PTHR42916:SF1">
    <property type="entry name" value="PROTEIN PHYLLO, CHLOROPLASTIC"/>
    <property type="match status" value="1"/>
</dbReference>
<keyword evidence="4 6" id="KW-0786">Thiamine pyrophosphate</keyword>
<keyword evidence="3 6" id="KW-0460">Magnesium</keyword>